<protein>
    <recommendedName>
        <fullName evidence="2">Ysc84 actin-binding domain-containing protein</fullName>
    </recommendedName>
</protein>
<name>A0ABY0TBA8_9PROT</name>
<evidence type="ECO:0000313" key="3">
    <source>
        <dbReference type="EMBL" id="SDQ57044.1"/>
    </source>
</evidence>
<dbReference type="Pfam" id="PF04366">
    <property type="entry name" value="Ysc84"/>
    <property type="match status" value="1"/>
</dbReference>
<evidence type="ECO:0000313" key="4">
    <source>
        <dbReference type="Proteomes" id="UP000183471"/>
    </source>
</evidence>
<comment type="caution">
    <text evidence="3">The sequence shown here is derived from an EMBL/GenBank/DDBJ whole genome shotgun (WGS) entry which is preliminary data.</text>
</comment>
<keyword evidence="4" id="KW-1185">Reference proteome</keyword>
<dbReference type="RefSeq" id="WP_074631658.1">
    <property type="nucleotide sequence ID" value="NZ_FNKY01000001.1"/>
</dbReference>
<dbReference type="PROSITE" id="PS51257">
    <property type="entry name" value="PROKAR_LIPOPROTEIN"/>
    <property type="match status" value="1"/>
</dbReference>
<feature type="chain" id="PRO_5047389086" description="Ysc84 actin-binding domain-containing protein" evidence="1">
    <location>
        <begin position="23"/>
        <end position="187"/>
    </location>
</feature>
<feature type="domain" description="Ysc84 actin-binding" evidence="2">
    <location>
        <begin position="100"/>
        <end position="182"/>
    </location>
</feature>
<dbReference type="Proteomes" id="UP000183471">
    <property type="component" value="Unassembled WGS sequence"/>
</dbReference>
<sequence>MLNRTLLSVLLMSLLALTGCQSTGSPLSGTKAEIDRGADRALNDLYASTPAARALAAKAKGILVFPTILKAGFIGGAQYGGGGALRKNGKTVAYYNTVAGSYGLQAGIQKFGYALFFMTDDSLKYLDKSGGFEVGVGPSIVLVDEGMGRSLTTSTLQDSIYGFIFDQKGLMAGLGLQGSKITRIYPD</sequence>
<gene>
    <name evidence="3" type="ORF">SAMN05216402_1367</name>
</gene>
<evidence type="ECO:0000259" key="2">
    <source>
        <dbReference type="Pfam" id="PF04366"/>
    </source>
</evidence>
<proteinExistence type="predicted"/>
<keyword evidence="1" id="KW-0732">Signal</keyword>
<feature type="signal peptide" evidence="1">
    <location>
        <begin position="1"/>
        <end position="22"/>
    </location>
</feature>
<organism evidence="3 4">
    <name type="scientific">Nitrosospira multiformis</name>
    <dbReference type="NCBI Taxonomy" id="1231"/>
    <lineage>
        <taxon>Bacteria</taxon>
        <taxon>Pseudomonadati</taxon>
        <taxon>Pseudomonadota</taxon>
        <taxon>Betaproteobacteria</taxon>
        <taxon>Nitrosomonadales</taxon>
        <taxon>Nitrosomonadaceae</taxon>
        <taxon>Nitrosospira</taxon>
    </lineage>
</organism>
<evidence type="ECO:0000256" key="1">
    <source>
        <dbReference type="SAM" id="SignalP"/>
    </source>
</evidence>
<accession>A0ABY0TBA8</accession>
<reference evidence="3 4" key="1">
    <citation type="submission" date="2016-10" db="EMBL/GenBank/DDBJ databases">
        <authorList>
            <person name="Varghese N."/>
            <person name="Submissions S."/>
        </authorList>
    </citation>
    <scope>NUCLEOTIDE SEQUENCE [LARGE SCALE GENOMIC DNA]</scope>
    <source>
        <strain evidence="3 4">Nl1</strain>
    </source>
</reference>
<dbReference type="InterPro" id="IPR007461">
    <property type="entry name" value="Ysc84_actin-binding"/>
</dbReference>
<dbReference type="EMBL" id="FNKY01000001">
    <property type="protein sequence ID" value="SDQ57044.1"/>
    <property type="molecule type" value="Genomic_DNA"/>
</dbReference>